<accession>A0A9X1MPG2</accession>
<dbReference type="EMBL" id="JAJKFT010000010">
    <property type="protein sequence ID" value="MCC9630938.1"/>
    <property type="molecule type" value="Genomic_DNA"/>
</dbReference>
<dbReference type="AlphaFoldDB" id="A0A9X1MPG2"/>
<feature type="chain" id="PRO_5040770163" description="HEAT repeat domain-containing protein" evidence="1">
    <location>
        <begin position="20"/>
        <end position="834"/>
    </location>
</feature>
<dbReference type="SUPFAM" id="SSF48371">
    <property type="entry name" value="ARM repeat"/>
    <property type="match status" value="2"/>
</dbReference>
<dbReference type="PROSITE" id="PS51257">
    <property type="entry name" value="PROKAR_LIPOPROTEIN"/>
    <property type="match status" value="1"/>
</dbReference>
<dbReference type="RefSeq" id="WP_230222490.1">
    <property type="nucleotide sequence ID" value="NZ_JAJKFT010000010.1"/>
</dbReference>
<comment type="caution">
    <text evidence="2">The sequence shown here is derived from an EMBL/GenBank/DDBJ whole genome shotgun (WGS) entry which is preliminary data.</text>
</comment>
<gene>
    <name evidence="2" type="ORF">LOC68_21315</name>
</gene>
<dbReference type="InterPro" id="IPR016024">
    <property type="entry name" value="ARM-type_fold"/>
</dbReference>
<organism evidence="2 3">
    <name type="scientific">Blastopirellula sediminis</name>
    <dbReference type="NCBI Taxonomy" id="2894196"/>
    <lineage>
        <taxon>Bacteria</taxon>
        <taxon>Pseudomonadati</taxon>
        <taxon>Planctomycetota</taxon>
        <taxon>Planctomycetia</taxon>
        <taxon>Pirellulales</taxon>
        <taxon>Pirellulaceae</taxon>
        <taxon>Blastopirellula</taxon>
    </lineage>
</organism>
<reference evidence="2" key="1">
    <citation type="submission" date="2021-11" db="EMBL/GenBank/DDBJ databases">
        <title>Genome sequence.</title>
        <authorList>
            <person name="Sun Q."/>
        </authorList>
    </citation>
    <scope>NUCLEOTIDE SEQUENCE</scope>
    <source>
        <strain evidence="2">JC732</strain>
    </source>
</reference>
<name>A0A9X1MPG2_9BACT</name>
<sequence length="834" mass="90817">MSHRAVWLFALLMFVGCFGKSETQTIQIEDGGDAQTTAAPIDIPADNPAIKWSQMEFDQLPKVVISDAPETLKPFAGQEDPEGTPVPEEVQQLLAAYKVKDLDKLTELALTFPQKKIRERALEKVYYLLSERPTEVANVLQAGLLDSDPDVSFEVLARYSNNAEYWDKEAFKSSVPTLAAMLGPGQKHPDVAGRILGEFGPVAAPALPQLCWAAAHDNSDALKAIGAIGPGAKETIPLLQKLTWEEDSFAGAEALGQLQASDLVLKLLQSQDERKLWMGIIGANHLEKLSPEMITILLGTVVRDHTSISAESAKALGKVRPSTPEIAAAILQAPRHDVAWADAAICRTVAQLDPPAPGALDFLNRRLGMATSDSERESVQEAITEWKSINKQPIESLLQDVIVAQGDVSDSISDQYEELYEPLIKVAADKEQPNEIRAAALLALDSVQERFDEGRSAKIQEIVKLCRDCLAEKPGQPLLGAAAHVSYSHGATEEAERAMIEGVATPGFLKPRQDNIRAIGYLKIEAGLPTLIDLINKQEMAVMEDLLEEIGDFGETAADAVPGIVKLPIDPSDEKQTELFKNQLKALGEIGAHPEISIPFFKQRMEKTDERLWERGEVLEAWAEVVGKNDEDPTEVLQMADAMLKQMLVNHMRVLLALKELGPKAAPMVDTIISYLDDKTVNWYACEAIEAIGPAAKAAEPKLIQAANEWEYKGRPILALAAIGASSPEFGQLVEERLADVNSRTAMLEGLSKMGPAAAPYVAAIAKTLDSKNEYEREKAIKTLGAIGPAAKSEVDRLKKMAEEDESYSVKYAAKGAVADIEGRAEPKEAEDEE</sequence>
<keyword evidence="3" id="KW-1185">Reference proteome</keyword>
<dbReference type="Gene3D" id="1.25.10.10">
    <property type="entry name" value="Leucine-rich Repeat Variant"/>
    <property type="match status" value="3"/>
</dbReference>
<dbReference type="InterPro" id="IPR011989">
    <property type="entry name" value="ARM-like"/>
</dbReference>
<protein>
    <recommendedName>
        <fullName evidence="4">HEAT repeat domain-containing protein</fullName>
    </recommendedName>
</protein>
<evidence type="ECO:0000313" key="3">
    <source>
        <dbReference type="Proteomes" id="UP001139103"/>
    </source>
</evidence>
<evidence type="ECO:0008006" key="4">
    <source>
        <dbReference type="Google" id="ProtNLM"/>
    </source>
</evidence>
<proteinExistence type="predicted"/>
<evidence type="ECO:0000313" key="2">
    <source>
        <dbReference type="EMBL" id="MCC9630938.1"/>
    </source>
</evidence>
<keyword evidence="1" id="KW-0732">Signal</keyword>
<dbReference type="Proteomes" id="UP001139103">
    <property type="component" value="Unassembled WGS sequence"/>
</dbReference>
<evidence type="ECO:0000256" key="1">
    <source>
        <dbReference type="SAM" id="SignalP"/>
    </source>
</evidence>
<feature type="signal peptide" evidence="1">
    <location>
        <begin position="1"/>
        <end position="19"/>
    </location>
</feature>